<dbReference type="OrthoDB" id="10035668at2759"/>
<dbReference type="InterPro" id="IPR050863">
    <property type="entry name" value="CenT-Element_Derived"/>
</dbReference>
<feature type="region of interest" description="Disordered" evidence="1">
    <location>
        <begin position="1"/>
        <end position="21"/>
    </location>
</feature>
<keyword evidence="4" id="KW-1185">Reference proteome</keyword>
<reference evidence="3" key="1">
    <citation type="submission" date="2022-03" db="EMBL/GenBank/DDBJ databases">
        <authorList>
            <person name="Lindestad O."/>
        </authorList>
    </citation>
    <scope>NUCLEOTIDE SEQUENCE</scope>
</reference>
<evidence type="ECO:0000259" key="2">
    <source>
        <dbReference type="Pfam" id="PF03184"/>
    </source>
</evidence>
<dbReference type="Pfam" id="PF03184">
    <property type="entry name" value="DDE_1"/>
    <property type="match status" value="1"/>
</dbReference>
<dbReference type="Gene3D" id="3.30.420.10">
    <property type="entry name" value="Ribonuclease H-like superfamily/Ribonuclease H"/>
    <property type="match status" value="1"/>
</dbReference>
<accession>A0A8S4QZX7</accession>
<dbReference type="InterPro" id="IPR036397">
    <property type="entry name" value="RNaseH_sf"/>
</dbReference>
<organism evidence="3 4">
    <name type="scientific">Pararge aegeria aegeria</name>
    <dbReference type="NCBI Taxonomy" id="348720"/>
    <lineage>
        <taxon>Eukaryota</taxon>
        <taxon>Metazoa</taxon>
        <taxon>Ecdysozoa</taxon>
        <taxon>Arthropoda</taxon>
        <taxon>Hexapoda</taxon>
        <taxon>Insecta</taxon>
        <taxon>Pterygota</taxon>
        <taxon>Neoptera</taxon>
        <taxon>Endopterygota</taxon>
        <taxon>Lepidoptera</taxon>
        <taxon>Glossata</taxon>
        <taxon>Ditrysia</taxon>
        <taxon>Papilionoidea</taxon>
        <taxon>Nymphalidae</taxon>
        <taxon>Satyrinae</taxon>
        <taxon>Satyrini</taxon>
        <taxon>Parargina</taxon>
        <taxon>Pararge</taxon>
    </lineage>
</organism>
<dbReference type="PANTHER" id="PTHR19303">
    <property type="entry name" value="TRANSPOSON"/>
    <property type="match status" value="1"/>
</dbReference>
<gene>
    <name evidence="3" type="primary">jg21237</name>
    <name evidence="3" type="ORF">PAEG_LOCUS8383</name>
</gene>
<sequence length="277" mass="30775">MDETSFSKDPEKTKTVGAEGHASTRVIASPGRDNTTVLLCGNARGEKAPPMIIYKGKNVWDSWVSPDAYPNTSYAATDNGWMESEIFEQYFIKTFLPTIGNQRPILLIYDGHATHVGLNIIMKAREAGVTILKLPAHTSHVLQPLDVAVMKSFKDKWDSLLVKEQRLNVGVPLPKAKFAQLIGEVWKEIDGQVLKSGFRKTGIFPYNVDEIAEKNFDSLKLQRWRQHLATTASGNSVTAATKNSETIVAKTPKSLLVLALDIATSLYLKNQKKLHQK</sequence>
<feature type="compositionally biased region" description="Basic and acidic residues" evidence="1">
    <location>
        <begin position="1"/>
        <end position="14"/>
    </location>
</feature>
<evidence type="ECO:0000313" key="3">
    <source>
        <dbReference type="EMBL" id="CAH2228586.1"/>
    </source>
</evidence>
<name>A0A8S4QZX7_9NEOP</name>
<comment type="caution">
    <text evidence="3">The sequence shown here is derived from an EMBL/GenBank/DDBJ whole genome shotgun (WGS) entry which is preliminary data.</text>
</comment>
<dbReference type="AlphaFoldDB" id="A0A8S4QZX7"/>
<dbReference type="InterPro" id="IPR004875">
    <property type="entry name" value="DDE_SF_endonuclease_dom"/>
</dbReference>
<protein>
    <submittedName>
        <fullName evidence="3">Jg21237 protein</fullName>
    </submittedName>
</protein>
<evidence type="ECO:0000256" key="1">
    <source>
        <dbReference type="SAM" id="MobiDB-lite"/>
    </source>
</evidence>
<proteinExistence type="predicted"/>
<evidence type="ECO:0000313" key="4">
    <source>
        <dbReference type="Proteomes" id="UP000838756"/>
    </source>
</evidence>
<dbReference type="EMBL" id="CAKXAJ010024300">
    <property type="protein sequence ID" value="CAH2228586.1"/>
    <property type="molecule type" value="Genomic_DNA"/>
</dbReference>
<dbReference type="GO" id="GO:0003677">
    <property type="term" value="F:DNA binding"/>
    <property type="evidence" value="ECO:0007669"/>
    <property type="project" value="TreeGrafter"/>
</dbReference>
<dbReference type="GO" id="GO:0005634">
    <property type="term" value="C:nucleus"/>
    <property type="evidence" value="ECO:0007669"/>
    <property type="project" value="TreeGrafter"/>
</dbReference>
<feature type="domain" description="DDE-1" evidence="2">
    <location>
        <begin position="34"/>
        <end position="162"/>
    </location>
</feature>
<dbReference type="Proteomes" id="UP000838756">
    <property type="component" value="Unassembled WGS sequence"/>
</dbReference>
<dbReference type="PANTHER" id="PTHR19303:SF74">
    <property type="entry name" value="POGO TRANSPOSABLE ELEMENT WITH KRAB DOMAIN"/>
    <property type="match status" value="1"/>
</dbReference>